<feature type="compositionally biased region" description="Low complexity" evidence="1">
    <location>
        <begin position="623"/>
        <end position="645"/>
    </location>
</feature>
<dbReference type="GO" id="GO:0004672">
    <property type="term" value="F:protein kinase activity"/>
    <property type="evidence" value="ECO:0007669"/>
    <property type="project" value="InterPro"/>
</dbReference>
<dbReference type="EMBL" id="CYKH01000840">
    <property type="protein sequence ID" value="CUG49282.1"/>
    <property type="molecule type" value="Genomic_DNA"/>
</dbReference>
<evidence type="ECO:0000259" key="2">
    <source>
        <dbReference type="PROSITE" id="PS50011"/>
    </source>
</evidence>
<feature type="compositionally biased region" description="Low complexity" evidence="1">
    <location>
        <begin position="134"/>
        <end position="149"/>
    </location>
</feature>
<dbReference type="GO" id="GO:0005524">
    <property type="term" value="F:ATP binding"/>
    <property type="evidence" value="ECO:0007669"/>
    <property type="project" value="InterPro"/>
</dbReference>
<evidence type="ECO:0000256" key="1">
    <source>
        <dbReference type="SAM" id="MobiDB-lite"/>
    </source>
</evidence>
<feature type="compositionally biased region" description="Polar residues" evidence="1">
    <location>
        <begin position="566"/>
        <end position="575"/>
    </location>
</feature>
<feature type="compositionally biased region" description="Polar residues" evidence="1">
    <location>
        <begin position="239"/>
        <end position="261"/>
    </location>
</feature>
<feature type="region of interest" description="Disordered" evidence="1">
    <location>
        <begin position="427"/>
        <end position="452"/>
    </location>
</feature>
<gene>
    <name evidence="3" type="ORF">BSAL_80160</name>
</gene>
<feature type="region of interest" description="Disordered" evidence="1">
    <location>
        <begin position="133"/>
        <end position="156"/>
    </location>
</feature>
<dbReference type="Gene3D" id="3.30.200.20">
    <property type="entry name" value="Phosphorylase Kinase, domain 1"/>
    <property type="match status" value="1"/>
</dbReference>
<proteinExistence type="predicted"/>
<sequence length="793" mass="84483">MSKIRDDSIVPIRKRQIQQLLQPLPSPKSRRTSSLSSIISIKNSATAMAATTTSSPSVPLFPVVVGDAAGATGTVESLSTNEQLLPSSSPLPRSTVRRQSAGAKLLEVAACLERCAQLLSSLMLDNAADNAGSAAKTTTTTTATATATTDSGPDTSPLPTAAILISNAECVVCEDALIFAKATTMSPTPTPTTKKGFQFPVPSAPSSFSVLPPQQQQLLKLHVESFRKMSTVFSIYNTSAPTSRKPSLNTNDSHSNSNCVPTTGEVEEEVASLAPPHELPPTAVEAQHQHYLLHHQHLLQLQQLLGLPEQQPLSRLSSRASVFCPDDELATSNDGGDEREKTTTTTTVNNSDKINDSQRTQWGSECQQDMAVFDDIGTGIALSGGTFANSVMMMMMMDPAMNHSGLPVLSEDEDADVVVDDKSQACQLDDDSLHPPPMPLHPSSPEQEKPSVFQRLRRNSSKTNLSLDGIEKLFQMVQAANAFLTEEFLSRLDPSSETISKSLATTMMATTTSSSASPSPTHQRLRTPSGTSYFALFPTSTMGGGAAHESSSSASPTQPKAPLLPNQHQGSSSAHSPIRFSARPSIAEFATSATALTNLCKASTSSIFAFPPPPSAQQHHHVPPTNHVVHHSSANASGTGGAALNAYSGRSPPHLFLFSPLAHNVTTSTSSREQSSDTHSVKQVSLQVTTTTLTKSNDELTGNKIINQYLILNDIGEGACGKVKLAYSLERNITVAIKVVRRAVGGVVSGKGRALGRRGSLKEDAVRHEVELMKRLRHPNLVSLFEMIDDPNA</sequence>
<protein>
    <submittedName>
        <fullName evidence="3">Protein kinase, putative</fullName>
    </submittedName>
</protein>
<dbReference type="AlphaFoldDB" id="A0A0S4J1E8"/>
<keyword evidence="3" id="KW-0418">Kinase</keyword>
<feature type="compositionally biased region" description="Polar residues" evidence="1">
    <location>
        <begin position="348"/>
        <end position="361"/>
    </location>
</feature>
<keyword evidence="3" id="KW-0808">Transferase</keyword>
<evidence type="ECO:0000313" key="4">
    <source>
        <dbReference type="Proteomes" id="UP000051952"/>
    </source>
</evidence>
<feature type="region of interest" description="Disordered" evidence="1">
    <location>
        <begin position="509"/>
        <end position="577"/>
    </location>
</feature>
<dbReference type="PROSITE" id="PS50011">
    <property type="entry name" value="PROTEIN_KINASE_DOM"/>
    <property type="match status" value="1"/>
</dbReference>
<feature type="non-terminal residue" evidence="3">
    <location>
        <position position="793"/>
    </location>
</feature>
<dbReference type="InterPro" id="IPR011009">
    <property type="entry name" value="Kinase-like_dom_sf"/>
</dbReference>
<dbReference type="VEuPathDB" id="TriTrypDB:BSAL_80160"/>
<keyword evidence="4" id="KW-1185">Reference proteome</keyword>
<feature type="compositionally biased region" description="Low complexity" evidence="1">
    <location>
        <begin position="509"/>
        <end position="521"/>
    </location>
</feature>
<dbReference type="OrthoDB" id="68483at2759"/>
<dbReference type="SUPFAM" id="SSF56112">
    <property type="entry name" value="Protein kinase-like (PK-like)"/>
    <property type="match status" value="1"/>
</dbReference>
<dbReference type="Proteomes" id="UP000051952">
    <property type="component" value="Unassembled WGS sequence"/>
</dbReference>
<dbReference type="InterPro" id="IPR000719">
    <property type="entry name" value="Prot_kinase_dom"/>
</dbReference>
<organism evidence="3 4">
    <name type="scientific">Bodo saltans</name>
    <name type="common">Flagellated protozoan</name>
    <dbReference type="NCBI Taxonomy" id="75058"/>
    <lineage>
        <taxon>Eukaryota</taxon>
        <taxon>Discoba</taxon>
        <taxon>Euglenozoa</taxon>
        <taxon>Kinetoplastea</taxon>
        <taxon>Metakinetoplastina</taxon>
        <taxon>Eubodonida</taxon>
        <taxon>Bodonidae</taxon>
        <taxon>Bodo</taxon>
    </lineage>
</organism>
<feature type="region of interest" description="Disordered" evidence="1">
    <location>
        <begin position="239"/>
        <end position="265"/>
    </location>
</feature>
<feature type="region of interest" description="Disordered" evidence="1">
    <location>
        <begin position="326"/>
        <end position="361"/>
    </location>
</feature>
<feature type="region of interest" description="Disordered" evidence="1">
    <location>
        <begin position="611"/>
        <end position="645"/>
    </location>
</feature>
<reference evidence="4" key="1">
    <citation type="submission" date="2015-09" db="EMBL/GenBank/DDBJ databases">
        <authorList>
            <consortium name="Pathogen Informatics"/>
        </authorList>
    </citation>
    <scope>NUCLEOTIDE SEQUENCE [LARGE SCALE GENOMIC DNA]</scope>
    <source>
        <strain evidence="4">Lake Konstanz</strain>
    </source>
</reference>
<name>A0A0S4J1E8_BODSA</name>
<feature type="domain" description="Protein kinase" evidence="2">
    <location>
        <begin position="709"/>
        <end position="793"/>
    </location>
</feature>
<evidence type="ECO:0000313" key="3">
    <source>
        <dbReference type="EMBL" id="CUG49282.1"/>
    </source>
</evidence>
<accession>A0A0S4J1E8</accession>